<sequence length="128" mass="14319">MAGKKWLKLFLKCHKPKLSLRKPTGISFARPFGFSKQNAMDYLPTQQDAVKDGCKINATPTKSSSLSKQPSMKEARPPVNSFILTETSFTPRKDTEPSTSRLAGSTLNQVSPYDISPVPDEKRKIYKK</sequence>
<dbReference type="EMBL" id="JABFTP020000186">
    <property type="protein sequence ID" value="KAL3289936.1"/>
    <property type="molecule type" value="Genomic_DNA"/>
</dbReference>
<comment type="caution">
    <text evidence="2">The sequence shown here is derived from an EMBL/GenBank/DDBJ whole genome shotgun (WGS) entry which is preliminary data.</text>
</comment>
<protein>
    <submittedName>
        <fullName evidence="2">Uncharacterized protein</fullName>
    </submittedName>
</protein>
<feature type="region of interest" description="Disordered" evidence="1">
    <location>
        <begin position="55"/>
        <end position="128"/>
    </location>
</feature>
<keyword evidence="3" id="KW-1185">Reference proteome</keyword>
<dbReference type="Proteomes" id="UP001516400">
    <property type="component" value="Unassembled WGS sequence"/>
</dbReference>
<organism evidence="2 3">
    <name type="scientific">Cryptolaemus montrouzieri</name>
    <dbReference type="NCBI Taxonomy" id="559131"/>
    <lineage>
        <taxon>Eukaryota</taxon>
        <taxon>Metazoa</taxon>
        <taxon>Ecdysozoa</taxon>
        <taxon>Arthropoda</taxon>
        <taxon>Hexapoda</taxon>
        <taxon>Insecta</taxon>
        <taxon>Pterygota</taxon>
        <taxon>Neoptera</taxon>
        <taxon>Endopterygota</taxon>
        <taxon>Coleoptera</taxon>
        <taxon>Polyphaga</taxon>
        <taxon>Cucujiformia</taxon>
        <taxon>Coccinelloidea</taxon>
        <taxon>Coccinellidae</taxon>
        <taxon>Scymninae</taxon>
        <taxon>Scymnini</taxon>
        <taxon>Cryptolaemus</taxon>
    </lineage>
</organism>
<feature type="compositionally biased region" description="Basic and acidic residues" evidence="1">
    <location>
        <begin position="119"/>
        <end position="128"/>
    </location>
</feature>
<proteinExistence type="predicted"/>
<reference evidence="2 3" key="1">
    <citation type="journal article" date="2021" name="BMC Biol.">
        <title>Horizontally acquired antibacterial genes associated with adaptive radiation of ladybird beetles.</title>
        <authorList>
            <person name="Li H.S."/>
            <person name="Tang X.F."/>
            <person name="Huang Y.H."/>
            <person name="Xu Z.Y."/>
            <person name="Chen M.L."/>
            <person name="Du X.Y."/>
            <person name="Qiu B.Y."/>
            <person name="Chen P.T."/>
            <person name="Zhang W."/>
            <person name="Slipinski A."/>
            <person name="Escalona H.E."/>
            <person name="Waterhouse R.M."/>
            <person name="Zwick A."/>
            <person name="Pang H."/>
        </authorList>
    </citation>
    <scope>NUCLEOTIDE SEQUENCE [LARGE SCALE GENOMIC DNA]</scope>
    <source>
        <strain evidence="2">SYSU2018</strain>
    </source>
</reference>
<evidence type="ECO:0000313" key="3">
    <source>
        <dbReference type="Proteomes" id="UP001516400"/>
    </source>
</evidence>
<feature type="compositionally biased region" description="Polar residues" evidence="1">
    <location>
        <begin position="58"/>
        <end position="70"/>
    </location>
</feature>
<gene>
    <name evidence="2" type="ORF">HHI36_023319</name>
</gene>
<accession>A0ABD2PG24</accession>
<feature type="compositionally biased region" description="Polar residues" evidence="1">
    <location>
        <begin position="97"/>
        <end position="111"/>
    </location>
</feature>
<name>A0ABD2PG24_9CUCU</name>
<evidence type="ECO:0000256" key="1">
    <source>
        <dbReference type="SAM" id="MobiDB-lite"/>
    </source>
</evidence>
<dbReference type="AlphaFoldDB" id="A0ABD2PG24"/>
<evidence type="ECO:0000313" key="2">
    <source>
        <dbReference type="EMBL" id="KAL3289936.1"/>
    </source>
</evidence>